<dbReference type="AlphaFoldDB" id="A0AA36C9I0"/>
<gene>
    <name evidence="1" type="ORF">MSPICULIGERA_LOCUS3552</name>
</gene>
<dbReference type="Proteomes" id="UP001177023">
    <property type="component" value="Unassembled WGS sequence"/>
</dbReference>
<feature type="non-terminal residue" evidence="1">
    <location>
        <position position="1"/>
    </location>
</feature>
<reference evidence="1" key="1">
    <citation type="submission" date="2023-06" db="EMBL/GenBank/DDBJ databases">
        <authorList>
            <person name="Delattre M."/>
        </authorList>
    </citation>
    <scope>NUCLEOTIDE SEQUENCE</scope>
    <source>
        <strain evidence="1">AF72</strain>
    </source>
</reference>
<sequence>MGTNEEDLWPGYLKTPSMIVVRDRKAIGSTDSVSEAKIVRDGISPFEMEVADDVNTAELASDETSPYYAVDLYMDVHLHALHEFTGEDLLTFFDEHEAVGDDAMEVDKIPANEHESLPQYIEAWMDRIRDYCLKNATAGTDSWVKMLKERGYPISKSILQNMLQRGTSGNRRRMMPLHLREQHLQGVISWLNEREE</sequence>
<keyword evidence="2" id="KW-1185">Reference proteome</keyword>
<name>A0AA36C9I0_9BILA</name>
<evidence type="ECO:0000313" key="1">
    <source>
        <dbReference type="EMBL" id="CAJ0564887.1"/>
    </source>
</evidence>
<organism evidence="1 2">
    <name type="scientific">Mesorhabditis spiculigera</name>
    <dbReference type="NCBI Taxonomy" id="96644"/>
    <lineage>
        <taxon>Eukaryota</taxon>
        <taxon>Metazoa</taxon>
        <taxon>Ecdysozoa</taxon>
        <taxon>Nematoda</taxon>
        <taxon>Chromadorea</taxon>
        <taxon>Rhabditida</taxon>
        <taxon>Rhabditina</taxon>
        <taxon>Rhabditomorpha</taxon>
        <taxon>Rhabditoidea</taxon>
        <taxon>Rhabditidae</taxon>
        <taxon>Mesorhabditinae</taxon>
        <taxon>Mesorhabditis</taxon>
    </lineage>
</organism>
<accession>A0AA36C9I0</accession>
<evidence type="ECO:0000313" key="2">
    <source>
        <dbReference type="Proteomes" id="UP001177023"/>
    </source>
</evidence>
<dbReference type="EMBL" id="CATQJA010000933">
    <property type="protein sequence ID" value="CAJ0564887.1"/>
    <property type="molecule type" value="Genomic_DNA"/>
</dbReference>
<proteinExistence type="predicted"/>
<comment type="caution">
    <text evidence="1">The sequence shown here is derived from an EMBL/GenBank/DDBJ whole genome shotgun (WGS) entry which is preliminary data.</text>
</comment>
<protein>
    <submittedName>
        <fullName evidence="1">Uncharacterized protein</fullName>
    </submittedName>
</protein>